<dbReference type="Gene3D" id="1.10.10.1190">
    <property type="entry name" value="Antirestriction protein ArdA, domain 3"/>
    <property type="match status" value="1"/>
</dbReference>
<dbReference type="Pfam" id="PF07275">
    <property type="entry name" value="ArdA"/>
    <property type="match status" value="1"/>
</dbReference>
<dbReference type="RefSeq" id="WP_243282495.1">
    <property type="nucleotide sequence ID" value="NZ_BLYI01000003.1"/>
</dbReference>
<dbReference type="InterPro" id="IPR009899">
    <property type="entry name" value="ArdA"/>
</dbReference>
<dbReference type="EMBL" id="BLYI01000003">
    <property type="protein sequence ID" value="GFO83799.1"/>
    <property type="molecule type" value="Genomic_DNA"/>
</dbReference>
<dbReference type="InterPro" id="IPR041893">
    <property type="entry name" value="ArdA_dom3"/>
</dbReference>
<dbReference type="AlphaFoldDB" id="A0A916VBA1"/>
<evidence type="ECO:0000313" key="2">
    <source>
        <dbReference type="EMBL" id="GFO83799.1"/>
    </source>
</evidence>
<accession>A0A916VBA1</accession>
<dbReference type="Proteomes" id="UP000613208">
    <property type="component" value="Unassembled WGS sequence"/>
</dbReference>
<protein>
    <recommendedName>
        <fullName evidence="4">Antirestriction protein ArdA</fullName>
    </recommendedName>
</protein>
<feature type="region of interest" description="Disordered" evidence="1">
    <location>
        <begin position="242"/>
        <end position="268"/>
    </location>
</feature>
<sequence>MPHYEYDKDYPFAAFITNLGKYNEGDLVGEWVKFPTTPEEMQKVFERIGIGQKDDFGQPYEEWFITDYDCYVDGLYDKLGEYESLDELNYLASKLDEMSQGEYEQFQAAMEIGDHSGSLQEIINLTENLDCYDIYPDIHDHDDLGRYYIEELDAMQVPEHLRNYIDYEAYGRDVALEEGGEFTDLGYVRDTGSSFHEYYDGEHGSIPEEYRVMTFQDAEELTEEEKSEWAMDIAYDMDEFFRQHDPQYAAEPPSTRRSTRPRRRSTKT</sequence>
<gene>
    <name evidence="2" type="ORF">ANBU17_01460</name>
</gene>
<evidence type="ECO:0008006" key="4">
    <source>
        <dbReference type="Google" id="ProtNLM"/>
    </source>
</evidence>
<keyword evidence="3" id="KW-1185">Reference proteome</keyword>
<name>A0A916VBA1_9FIRM</name>
<reference evidence="2" key="1">
    <citation type="submission" date="2020-06" db="EMBL/GenBank/DDBJ databases">
        <title>Characterization of fructooligosaccharide metabolism and fructooligosaccharide-degrading enzymes in human commensal butyrate producers.</title>
        <authorList>
            <person name="Tanno H."/>
            <person name="Fujii T."/>
            <person name="Hirano K."/>
            <person name="Maeno S."/>
            <person name="Tonozuka T."/>
            <person name="Sakamoto M."/>
            <person name="Ohkuma M."/>
            <person name="Tochio T."/>
            <person name="Endo A."/>
        </authorList>
    </citation>
    <scope>NUCLEOTIDE SEQUENCE</scope>
    <source>
        <strain evidence="2">JCM 17466</strain>
    </source>
</reference>
<feature type="compositionally biased region" description="Basic residues" evidence="1">
    <location>
        <begin position="257"/>
        <end position="268"/>
    </location>
</feature>
<proteinExistence type="predicted"/>
<organism evidence="2 3">
    <name type="scientific">Anaerostipes butyraticus</name>
    <dbReference type="NCBI Taxonomy" id="645466"/>
    <lineage>
        <taxon>Bacteria</taxon>
        <taxon>Bacillati</taxon>
        <taxon>Bacillota</taxon>
        <taxon>Clostridia</taxon>
        <taxon>Lachnospirales</taxon>
        <taxon>Lachnospiraceae</taxon>
        <taxon>Anaerostipes</taxon>
    </lineage>
</organism>
<dbReference type="InterPro" id="IPR041895">
    <property type="entry name" value="ArdA_dom1"/>
</dbReference>
<evidence type="ECO:0000256" key="1">
    <source>
        <dbReference type="SAM" id="MobiDB-lite"/>
    </source>
</evidence>
<evidence type="ECO:0000313" key="3">
    <source>
        <dbReference type="Proteomes" id="UP000613208"/>
    </source>
</evidence>
<dbReference type="Gene3D" id="3.10.20.480">
    <property type="entry name" value="Antirestriction protein ArdA, domain 1"/>
    <property type="match status" value="1"/>
</dbReference>
<comment type="caution">
    <text evidence="2">The sequence shown here is derived from an EMBL/GenBank/DDBJ whole genome shotgun (WGS) entry which is preliminary data.</text>
</comment>